<evidence type="ECO:0000313" key="2">
    <source>
        <dbReference type="EMBL" id="KAK7539226.1"/>
    </source>
</evidence>
<name>A0ABR1LVM4_9PEZI</name>
<evidence type="ECO:0000256" key="1">
    <source>
        <dbReference type="SAM" id="MobiDB-lite"/>
    </source>
</evidence>
<reference evidence="2 3" key="1">
    <citation type="submission" date="2024-04" db="EMBL/GenBank/DDBJ databases">
        <title>Phyllosticta paracitricarpa is synonymous to the EU quarantine fungus P. citricarpa based on phylogenomic analyses.</title>
        <authorList>
            <consortium name="Lawrence Berkeley National Laboratory"/>
            <person name="Van Ingen-Buijs V.A."/>
            <person name="Van Westerhoven A.C."/>
            <person name="Haridas S."/>
            <person name="Skiadas P."/>
            <person name="Martin F."/>
            <person name="Groenewald J.Z."/>
            <person name="Crous P.W."/>
            <person name="Seidl M.F."/>
        </authorList>
    </citation>
    <scope>NUCLEOTIDE SEQUENCE [LARGE SCALE GENOMIC DNA]</scope>
    <source>
        <strain evidence="2 3">CBS 122670</strain>
    </source>
</reference>
<dbReference type="EMBL" id="JBBPDW010000028">
    <property type="protein sequence ID" value="KAK7539226.1"/>
    <property type="molecule type" value="Genomic_DNA"/>
</dbReference>
<sequence>MLLSRRALPLTPHTPWRAAIARQRRWYTPNLSRTLLVHDSRLPDKEILRLISQQAPASYDKNHKVDEPLFVLVSTPSLASRLSSPSGPTPLLKSIVDRFFAHSLKHSLGVTISGIRVLSAVVDALPAPKPGYIAEGISYVLLVKSEPGEKADVDPDEVDHDELGTLEFRLTDKWYDNKMPEARPRRGLGRTHHRVAIKLANTLFQSGRKKTMLDVKYLVDPAGDLHLAHHEWLAHCSIPYHFGDVYGITDYDQRVSKTEKRLNLPLIPLTEPRKISVSLGNILRAVELPDGSQRPASHELEANLDSYFRATGQQPHQRPVWAFLTSKSGAERSDVVLHNAKFLSALVEGSSNPSGLQAMWEMPDLESSAQYVDALYQSILLDGGKLQRVLSGGGGWGNKAGLLALDPRDSLKGQSSMGEEISQFSSAESEYTHVQFFTSTNSPAPHLFGYRKGFHMGVVPDGTPKWVSPWDNPRHVYSDSFAALSSQAMGYRADTSIRSADFSLPRQQSVKDKTQTKVDAPFASFTYLAPNENEILYGFQRRPRGLLDLGRSALQDGNELLKETCRETWPMLRETSIKLQRVARVDLNTRRKQVQPMFDCLIEIQKDVNPRSLPYIVNGVARFNAMTDSEMLRQRKKLYAHLKREINATSSFINSAVLQLESTIRNSLLDMHELRFGHNFNVAAWQGRIAALHDDFVRIMAAERPIQLSQHIACRTRAMDSIIRGRYHYLHNSILSNHTFVRRARAEIDKVKRQLGVPVTHYGGTGGAVAETVANELRDMLGQQHEGQSESNLHEIKQQQGVKQGATKGKKEGEKEGESVVEETNRPGA</sequence>
<comment type="caution">
    <text evidence="2">The sequence shown here is derived from an EMBL/GenBank/DDBJ whole genome shotgun (WGS) entry which is preliminary data.</text>
</comment>
<dbReference type="Proteomes" id="UP001365128">
    <property type="component" value="Unassembled WGS sequence"/>
</dbReference>
<proteinExistence type="predicted"/>
<organism evidence="2 3">
    <name type="scientific">Phyllosticta citricarpa</name>
    <dbReference type="NCBI Taxonomy" id="55181"/>
    <lineage>
        <taxon>Eukaryota</taxon>
        <taxon>Fungi</taxon>
        <taxon>Dikarya</taxon>
        <taxon>Ascomycota</taxon>
        <taxon>Pezizomycotina</taxon>
        <taxon>Dothideomycetes</taxon>
        <taxon>Dothideomycetes incertae sedis</taxon>
        <taxon>Botryosphaeriales</taxon>
        <taxon>Phyllostictaceae</taxon>
        <taxon>Phyllosticta</taxon>
    </lineage>
</organism>
<gene>
    <name evidence="2" type="ORF">IWX46DRAFT_607502</name>
</gene>
<feature type="region of interest" description="Disordered" evidence="1">
    <location>
        <begin position="783"/>
        <end position="829"/>
    </location>
</feature>
<accession>A0ABR1LVM4</accession>
<evidence type="ECO:0000313" key="3">
    <source>
        <dbReference type="Proteomes" id="UP001365128"/>
    </source>
</evidence>
<keyword evidence="3" id="KW-1185">Reference proteome</keyword>
<feature type="compositionally biased region" description="Basic and acidic residues" evidence="1">
    <location>
        <begin position="809"/>
        <end position="818"/>
    </location>
</feature>
<protein>
    <submittedName>
        <fullName evidence="2">Uncharacterized protein</fullName>
    </submittedName>
</protein>